<gene>
    <name evidence="4" type="ORF">PN457_09265</name>
</gene>
<organism evidence="4 5">
    <name type="scientific">Anabaenopsis arnoldii</name>
    <dbReference type="NCBI Taxonomy" id="2152938"/>
    <lineage>
        <taxon>Bacteria</taxon>
        <taxon>Bacillati</taxon>
        <taxon>Cyanobacteriota</taxon>
        <taxon>Cyanophyceae</taxon>
        <taxon>Nostocales</taxon>
        <taxon>Nodulariaceae</taxon>
        <taxon>Anabaenopsis</taxon>
    </lineage>
</organism>
<evidence type="ECO:0000313" key="4">
    <source>
        <dbReference type="EMBL" id="MDB9539845.1"/>
    </source>
</evidence>
<dbReference type="RefSeq" id="WP_271732866.1">
    <property type="nucleotide sequence ID" value="NZ_JANQDP010000103.1"/>
</dbReference>
<dbReference type="Pfam" id="PF13414">
    <property type="entry name" value="TPR_11"/>
    <property type="match status" value="1"/>
</dbReference>
<feature type="repeat" description="TPR" evidence="3">
    <location>
        <begin position="192"/>
        <end position="225"/>
    </location>
</feature>
<dbReference type="PANTHER" id="PTHR44858">
    <property type="entry name" value="TETRATRICOPEPTIDE REPEAT PROTEIN 6"/>
    <property type="match status" value="1"/>
</dbReference>
<dbReference type="PROSITE" id="PS50293">
    <property type="entry name" value="TPR_REGION"/>
    <property type="match status" value="1"/>
</dbReference>
<dbReference type="InterPro" id="IPR011990">
    <property type="entry name" value="TPR-like_helical_dom_sf"/>
</dbReference>
<keyword evidence="1" id="KW-0677">Repeat</keyword>
<name>A0ABT5ARE4_9CYAN</name>
<dbReference type="InterPro" id="IPR025478">
    <property type="entry name" value="COP23"/>
</dbReference>
<dbReference type="InterPro" id="IPR050498">
    <property type="entry name" value="Ycf3"/>
</dbReference>
<keyword evidence="2 3" id="KW-0802">TPR repeat</keyword>
<keyword evidence="5" id="KW-1185">Reference proteome</keyword>
<dbReference type="PANTHER" id="PTHR44858:SF1">
    <property type="entry name" value="UDP-N-ACETYLGLUCOSAMINE--PEPTIDE N-ACETYLGLUCOSAMINYLTRANSFERASE SPINDLY-RELATED"/>
    <property type="match status" value="1"/>
</dbReference>
<comment type="caution">
    <text evidence="4">The sequence shown here is derived from an EMBL/GenBank/DDBJ whole genome shotgun (WGS) entry which is preliminary data.</text>
</comment>
<dbReference type="EMBL" id="JAQMUH010000101">
    <property type="protein sequence ID" value="MDB9539845.1"/>
    <property type="molecule type" value="Genomic_DNA"/>
</dbReference>
<feature type="repeat" description="TPR" evidence="3">
    <location>
        <begin position="226"/>
        <end position="259"/>
    </location>
</feature>
<sequence length="275" mass="31867">MHFSALTSVVALSILIFTLMAISTLSQTRLNQISFRFEKRGRYQRIIPWESDSFPKTLWTPQRVLEIVSQRFQKFHTKGRLNPDLAVTYINRGFVYYDQKKWDLALVYFTKAIALNPDYAYAYYSRGNVYYNQKKWDLALADYNKAIAIAIGINPDLADTYIGCDNFYYDQKQQDLALADYNKIIGFNPDLADPYIGCGNVYYNQKKWDLALSAYTKAITIDPDYAQAYYSRGLVYHQLGDINKARENLLRAAQLYLDEGSTADYQQVIRILNSL</sequence>
<dbReference type="Pfam" id="PF14218">
    <property type="entry name" value="COP23"/>
    <property type="match status" value="1"/>
</dbReference>
<dbReference type="Gene3D" id="1.25.40.10">
    <property type="entry name" value="Tetratricopeptide repeat domain"/>
    <property type="match status" value="2"/>
</dbReference>
<dbReference type="PROSITE" id="PS50005">
    <property type="entry name" value="TPR"/>
    <property type="match status" value="4"/>
</dbReference>
<evidence type="ECO:0000256" key="1">
    <source>
        <dbReference type="ARBA" id="ARBA00022737"/>
    </source>
</evidence>
<accession>A0ABT5ARE4</accession>
<reference evidence="4 5" key="1">
    <citation type="submission" date="2023-01" db="EMBL/GenBank/DDBJ databases">
        <title>Genomes from the Australian National Cyanobacteria Reference Collection.</title>
        <authorList>
            <person name="Willis A."/>
            <person name="Lee E.M.F."/>
        </authorList>
    </citation>
    <scope>NUCLEOTIDE SEQUENCE [LARGE SCALE GENOMIC DNA]</scope>
    <source>
        <strain evidence="4 5">CS-1033</strain>
    </source>
</reference>
<dbReference type="SUPFAM" id="SSF81901">
    <property type="entry name" value="HCP-like"/>
    <property type="match status" value="1"/>
</dbReference>
<proteinExistence type="predicted"/>
<evidence type="ECO:0000313" key="5">
    <source>
        <dbReference type="Proteomes" id="UP001212499"/>
    </source>
</evidence>
<feature type="repeat" description="TPR" evidence="3">
    <location>
        <begin position="86"/>
        <end position="119"/>
    </location>
</feature>
<dbReference type="InterPro" id="IPR019734">
    <property type="entry name" value="TPR_rpt"/>
</dbReference>
<feature type="repeat" description="TPR" evidence="3">
    <location>
        <begin position="120"/>
        <end position="153"/>
    </location>
</feature>
<dbReference type="SMART" id="SM00028">
    <property type="entry name" value="TPR"/>
    <property type="match status" value="5"/>
</dbReference>
<dbReference type="Pfam" id="PF00515">
    <property type="entry name" value="TPR_1"/>
    <property type="match status" value="2"/>
</dbReference>
<protein>
    <submittedName>
        <fullName evidence="4">Tetratricopeptide repeat protein</fullName>
    </submittedName>
</protein>
<evidence type="ECO:0000256" key="2">
    <source>
        <dbReference type="ARBA" id="ARBA00022803"/>
    </source>
</evidence>
<evidence type="ECO:0000256" key="3">
    <source>
        <dbReference type="PROSITE-ProRule" id="PRU00339"/>
    </source>
</evidence>
<dbReference type="Proteomes" id="UP001212499">
    <property type="component" value="Unassembled WGS sequence"/>
</dbReference>